<dbReference type="OrthoDB" id="2418081at2759"/>
<comment type="similarity">
    <text evidence="1">Belongs to the AB hydrolase superfamily. AB hydrolase 2 family.</text>
</comment>
<dbReference type="GO" id="GO:0052689">
    <property type="term" value="F:carboxylic ester hydrolase activity"/>
    <property type="evidence" value="ECO:0007669"/>
    <property type="project" value="TreeGrafter"/>
</dbReference>
<comment type="caution">
    <text evidence="4">The sequence shown here is derived from an EMBL/GenBank/DDBJ whole genome shotgun (WGS) entry which is preliminary data.</text>
</comment>
<evidence type="ECO:0000256" key="2">
    <source>
        <dbReference type="SAM" id="MobiDB-lite"/>
    </source>
</evidence>
<keyword evidence="5" id="KW-1185">Reference proteome</keyword>
<feature type="domain" description="Phospholipase/carboxylesterase/thioesterase" evidence="3">
    <location>
        <begin position="239"/>
        <end position="308"/>
    </location>
</feature>
<dbReference type="Proteomes" id="UP000557566">
    <property type="component" value="Unassembled WGS sequence"/>
</dbReference>
<evidence type="ECO:0000313" key="5">
    <source>
        <dbReference type="Proteomes" id="UP000557566"/>
    </source>
</evidence>
<feature type="compositionally biased region" description="Acidic residues" evidence="2">
    <location>
        <begin position="182"/>
        <end position="207"/>
    </location>
</feature>
<dbReference type="InterPro" id="IPR003140">
    <property type="entry name" value="PLipase/COase/thioEstase"/>
</dbReference>
<dbReference type="GO" id="GO:0005737">
    <property type="term" value="C:cytoplasm"/>
    <property type="evidence" value="ECO:0007669"/>
    <property type="project" value="TreeGrafter"/>
</dbReference>
<accession>A0A8H4PTH0</accession>
<gene>
    <name evidence="4" type="ORF">G6O67_002100</name>
</gene>
<dbReference type="Gene3D" id="3.40.50.1820">
    <property type="entry name" value="alpha/beta hydrolase"/>
    <property type="match status" value="1"/>
</dbReference>
<organism evidence="4 5">
    <name type="scientific">Ophiocordyceps sinensis</name>
    <dbReference type="NCBI Taxonomy" id="72228"/>
    <lineage>
        <taxon>Eukaryota</taxon>
        <taxon>Fungi</taxon>
        <taxon>Dikarya</taxon>
        <taxon>Ascomycota</taxon>
        <taxon>Pezizomycotina</taxon>
        <taxon>Sordariomycetes</taxon>
        <taxon>Hypocreomycetidae</taxon>
        <taxon>Hypocreales</taxon>
        <taxon>Ophiocordycipitaceae</taxon>
        <taxon>Ophiocordyceps</taxon>
    </lineage>
</organism>
<proteinExistence type="inferred from homology"/>
<sequence>MATPACNRDPHLSGQPSCSAYVVMPSARHTHTVILLHDVASSGNMFGRDLMRAARTSSGKTLDHLFPGVRFVFPTAQRRPCCALDQLKVSLWFDMARFQEPSFRQNLQRDGLCASTRQIVVLLHWEMRLVPAANILIGGLGQGCAMSLVVLLSLGFRLGGIIGMSGYLPFQFELQMNTADDSSTEDDDDYDDVDDDDDDQEYQDDECRENGSNGAVEPQDPAVRAQIFERSLLQMKNADFPTKDKTSCATPIFLGHGADDTAVPCELGEQAAAAMRSVEYQVEWRRYPGLGHGYHVPREIDDIVDFFRSKVGLEPRA</sequence>
<dbReference type="InterPro" id="IPR050565">
    <property type="entry name" value="LYPA1-2/EST-like"/>
</dbReference>
<dbReference type="Pfam" id="PF02230">
    <property type="entry name" value="Abhydrolase_2"/>
    <property type="match status" value="2"/>
</dbReference>
<evidence type="ECO:0000313" key="4">
    <source>
        <dbReference type="EMBL" id="KAF4510190.1"/>
    </source>
</evidence>
<reference evidence="4 5" key="1">
    <citation type="journal article" date="2020" name="Genome Biol. Evol.">
        <title>A new high-quality draft genome assembly of the Chinese cordyceps Ophiocordyceps sinensis.</title>
        <authorList>
            <person name="Shu R."/>
            <person name="Zhang J."/>
            <person name="Meng Q."/>
            <person name="Zhang H."/>
            <person name="Zhou G."/>
            <person name="Li M."/>
            <person name="Wu P."/>
            <person name="Zhao Y."/>
            <person name="Chen C."/>
            <person name="Qin Q."/>
        </authorList>
    </citation>
    <scope>NUCLEOTIDE SEQUENCE [LARGE SCALE GENOMIC DNA]</scope>
    <source>
        <strain evidence="4 5">IOZ07</strain>
    </source>
</reference>
<dbReference type="AlphaFoldDB" id="A0A8H4PTH0"/>
<evidence type="ECO:0000256" key="1">
    <source>
        <dbReference type="ARBA" id="ARBA00006499"/>
    </source>
</evidence>
<feature type="region of interest" description="Disordered" evidence="2">
    <location>
        <begin position="179"/>
        <end position="219"/>
    </location>
</feature>
<dbReference type="InterPro" id="IPR029058">
    <property type="entry name" value="AB_hydrolase_fold"/>
</dbReference>
<dbReference type="PANTHER" id="PTHR10655:SF63">
    <property type="entry name" value="PHOSPHOLIPASE_CARBOXYLESTERASE_THIOESTERASE DOMAIN-CONTAINING PROTEIN"/>
    <property type="match status" value="1"/>
</dbReference>
<protein>
    <recommendedName>
        <fullName evidence="3">Phospholipase/carboxylesterase/thioesterase domain-containing protein</fullName>
    </recommendedName>
</protein>
<feature type="domain" description="Phospholipase/carboxylesterase/thioesterase" evidence="3">
    <location>
        <begin position="20"/>
        <end position="176"/>
    </location>
</feature>
<dbReference type="EMBL" id="JAAVMX010000003">
    <property type="protein sequence ID" value="KAF4510190.1"/>
    <property type="molecule type" value="Genomic_DNA"/>
</dbReference>
<dbReference type="PANTHER" id="PTHR10655">
    <property type="entry name" value="LYSOPHOSPHOLIPASE-RELATED"/>
    <property type="match status" value="1"/>
</dbReference>
<name>A0A8H4PTH0_9HYPO</name>
<dbReference type="SUPFAM" id="SSF53474">
    <property type="entry name" value="alpha/beta-Hydrolases"/>
    <property type="match status" value="1"/>
</dbReference>
<evidence type="ECO:0000259" key="3">
    <source>
        <dbReference type="Pfam" id="PF02230"/>
    </source>
</evidence>
<dbReference type="GO" id="GO:0008474">
    <property type="term" value="F:palmitoyl-(protein) hydrolase activity"/>
    <property type="evidence" value="ECO:0007669"/>
    <property type="project" value="TreeGrafter"/>
</dbReference>